<dbReference type="AlphaFoldDB" id="A0A0R1EWV6"/>
<organism evidence="1 2">
    <name type="scientific">Lacticaseibacillus zeae DSM 20178 = KCTC 3804</name>
    <dbReference type="NCBI Taxonomy" id="1423816"/>
    <lineage>
        <taxon>Bacteria</taxon>
        <taxon>Bacillati</taxon>
        <taxon>Bacillota</taxon>
        <taxon>Bacilli</taxon>
        <taxon>Lactobacillales</taxon>
        <taxon>Lactobacillaceae</taxon>
        <taxon>Lacticaseibacillus</taxon>
    </lineage>
</organism>
<evidence type="ECO:0000313" key="1">
    <source>
        <dbReference type="EMBL" id="KRK11985.1"/>
    </source>
</evidence>
<dbReference type="EMBL" id="AZCT01000012">
    <property type="protein sequence ID" value="KRK11985.1"/>
    <property type="molecule type" value="Genomic_DNA"/>
</dbReference>
<gene>
    <name evidence="1" type="ORF">FD51_GL000775</name>
</gene>
<comment type="caution">
    <text evidence="1">The sequence shown here is derived from an EMBL/GenBank/DDBJ whole genome shotgun (WGS) entry which is preliminary data.</text>
</comment>
<protein>
    <submittedName>
        <fullName evidence="1">Uncharacterized protein</fullName>
    </submittedName>
</protein>
<reference evidence="1 2" key="1">
    <citation type="journal article" date="2015" name="Genome Announc.">
        <title>Expanding the biotechnology potential of lactobacilli through comparative genomics of 213 strains and associated genera.</title>
        <authorList>
            <person name="Sun Z."/>
            <person name="Harris H.M."/>
            <person name="McCann A."/>
            <person name="Guo C."/>
            <person name="Argimon S."/>
            <person name="Zhang W."/>
            <person name="Yang X."/>
            <person name="Jeffery I.B."/>
            <person name="Cooney J.C."/>
            <person name="Kagawa T.F."/>
            <person name="Liu W."/>
            <person name="Song Y."/>
            <person name="Salvetti E."/>
            <person name="Wrobel A."/>
            <person name="Rasinkangas P."/>
            <person name="Parkhill J."/>
            <person name="Rea M.C."/>
            <person name="O'Sullivan O."/>
            <person name="Ritari J."/>
            <person name="Douillard F.P."/>
            <person name="Paul Ross R."/>
            <person name="Yang R."/>
            <person name="Briner A.E."/>
            <person name="Felis G.E."/>
            <person name="de Vos W.M."/>
            <person name="Barrangou R."/>
            <person name="Klaenhammer T.R."/>
            <person name="Caufield P.W."/>
            <person name="Cui Y."/>
            <person name="Zhang H."/>
            <person name="O'Toole P.W."/>
        </authorList>
    </citation>
    <scope>NUCLEOTIDE SEQUENCE [LARGE SCALE GENOMIC DNA]</scope>
    <source>
        <strain evidence="1 2">DSM 20178</strain>
    </source>
</reference>
<evidence type="ECO:0000313" key="2">
    <source>
        <dbReference type="Proteomes" id="UP000051984"/>
    </source>
</evidence>
<accession>A0A0R1EWV6</accession>
<proteinExistence type="predicted"/>
<dbReference type="PATRIC" id="fig|1423816.3.peg.787"/>
<sequence length="65" mass="7441">MLKLIAAISNAPGTIEANELKNKRRKIGFFRWILAFFGKSIAKNSKLPTFKFNWPRALEPIAYCV</sequence>
<dbReference type="Proteomes" id="UP000051984">
    <property type="component" value="Unassembled WGS sequence"/>
</dbReference>
<name>A0A0R1EWV6_LACZE</name>